<dbReference type="InterPro" id="IPR034136">
    <property type="entry name" value="TOPRIM_Topo6A/Spo11"/>
</dbReference>
<keyword evidence="13" id="KW-1185">Reference proteome</keyword>
<protein>
    <recommendedName>
        <fullName evidence="4">DNA topoisomerase (ATP-hydrolyzing)</fullName>
        <ecNumber evidence="4">5.6.2.2</ecNumber>
    </recommendedName>
</protein>
<dbReference type="GO" id="GO:0007131">
    <property type="term" value="P:reciprocal meiotic recombination"/>
    <property type="evidence" value="ECO:0007669"/>
    <property type="project" value="TreeGrafter"/>
</dbReference>
<name>A0A507QHD5_MONPU</name>
<comment type="catalytic activity">
    <reaction evidence="1">
        <text>ATP-dependent breakage, passage and rejoining of double-stranded DNA.</text>
        <dbReference type="EC" id="5.6.2.2"/>
    </reaction>
</comment>
<comment type="cofactor">
    <cofactor evidence="2">
        <name>Mg(2+)</name>
        <dbReference type="ChEBI" id="CHEBI:18420"/>
    </cofactor>
</comment>
<proteinExistence type="inferred from homology"/>
<evidence type="ECO:0000256" key="1">
    <source>
        <dbReference type="ARBA" id="ARBA00000185"/>
    </source>
</evidence>
<evidence type="ECO:0000256" key="8">
    <source>
        <dbReference type="ARBA" id="ARBA00023125"/>
    </source>
</evidence>
<comment type="caution">
    <text evidence="12">The sequence shown here is derived from an EMBL/GenBank/DDBJ whole genome shotgun (WGS) entry which is preliminary data.</text>
</comment>
<keyword evidence="9" id="KW-0413">Isomerase</keyword>
<dbReference type="CDD" id="cd00223">
    <property type="entry name" value="TOPRIM_TopoIIB_SPO"/>
    <property type="match status" value="1"/>
</dbReference>
<dbReference type="GO" id="GO:0005524">
    <property type="term" value="F:ATP binding"/>
    <property type="evidence" value="ECO:0007669"/>
    <property type="project" value="InterPro"/>
</dbReference>
<accession>A0A507QHD5</accession>
<dbReference type="Proteomes" id="UP000319663">
    <property type="component" value="Unassembled WGS sequence"/>
</dbReference>
<dbReference type="GO" id="GO:0000228">
    <property type="term" value="C:nuclear chromosome"/>
    <property type="evidence" value="ECO:0007669"/>
    <property type="project" value="TreeGrafter"/>
</dbReference>
<keyword evidence="7" id="KW-0799">Topoisomerase</keyword>
<dbReference type="GO" id="GO:0046872">
    <property type="term" value="F:metal ion binding"/>
    <property type="evidence" value="ECO:0007669"/>
    <property type="project" value="UniProtKB-KW"/>
</dbReference>
<dbReference type="STRING" id="5098.A0A507QHD5"/>
<dbReference type="InterPro" id="IPR036078">
    <property type="entry name" value="Spo11/TopoVI_A_sf"/>
</dbReference>
<evidence type="ECO:0000256" key="2">
    <source>
        <dbReference type="ARBA" id="ARBA00001946"/>
    </source>
</evidence>
<evidence type="ECO:0000259" key="11">
    <source>
        <dbReference type="Pfam" id="PF21180"/>
    </source>
</evidence>
<evidence type="ECO:0000256" key="9">
    <source>
        <dbReference type="ARBA" id="ARBA00023235"/>
    </source>
</evidence>
<dbReference type="PANTHER" id="PTHR10848">
    <property type="entry name" value="MEIOTIC RECOMBINATION PROTEIN SPO11"/>
    <property type="match status" value="1"/>
</dbReference>
<dbReference type="GO" id="GO:0000706">
    <property type="term" value="P:meiotic DNA double-strand break processing"/>
    <property type="evidence" value="ECO:0007669"/>
    <property type="project" value="TreeGrafter"/>
</dbReference>
<dbReference type="PANTHER" id="PTHR10848:SF0">
    <property type="entry name" value="MEIOTIC RECOMBINATION PROTEIN SPO11"/>
    <property type="match status" value="1"/>
</dbReference>
<gene>
    <name evidence="12" type="ORF">MPDQ_004399</name>
</gene>
<dbReference type="PRINTS" id="PR01550">
    <property type="entry name" value="TOP6AFAMILY"/>
</dbReference>
<reference evidence="12 13" key="1">
    <citation type="submission" date="2019-06" db="EMBL/GenBank/DDBJ databases">
        <title>Wine fermentation using esterase from Monascus purpureus.</title>
        <authorList>
            <person name="Geng C."/>
            <person name="Zhang Y."/>
        </authorList>
    </citation>
    <scope>NUCLEOTIDE SEQUENCE [LARGE SCALE GENOMIC DNA]</scope>
    <source>
        <strain evidence="12">HQ1</strain>
    </source>
</reference>
<evidence type="ECO:0000256" key="3">
    <source>
        <dbReference type="ARBA" id="ARBA00006559"/>
    </source>
</evidence>
<dbReference type="InterPro" id="IPR013049">
    <property type="entry name" value="Spo11/TopoVI_A_N"/>
</dbReference>
<keyword evidence="8" id="KW-0238">DNA-binding</keyword>
<dbReference type="EMBL" id="VIFY01000282">
    <property type="protein sequence ID" value="TQB67916.1"/>
    <property type="molecule type" value="Genomic_DNA"/>
</dbReference>
<evidence type="ECO:0000256" key="5">
    <source>
        <dbReference type="ARBA" id="ARBA00022723"/>
    </source>
</evidence>
<keyword evidence="5" id="KW-0479">Metal-binding</keyword>
<feature type="domain" description="Topoisomerase 6 subunit A/Spo11 TOPRIM" evidence="11">
    <location>
        <begin position="246"/>
        <end position="386"/>
    </location>
</feature>
<evidence type="ECO:0000256" key="4">
    <source>
        <dbReference type="ARBA" id="ARBA00012895"/>
    </source>
</evidence>
<organism evidence="12 13">
    <name type="scientific">Monascus purpureus</name>
    <name type="common">Red mold</name>
    <name type="synonym">Monascus anka</name>
    <dbReference type="NCBI Taxonomy" id="5098"/>
    <lineage>
        <taxon>Eukaryota</taxon>
        <taxon>Fungi</taxon>
        <taxon>Dikarya</taxon>
        <taxon>Ascomycota</taxon>
        <taxon>Pezizomycotina</taxon>
        <taxon>Eurotiomycetes</taxon>
        <taxon>Eurotiomycetidae</taxon>
        <taxon>Eurotiales</taxon>
        <taxon>Aspergillaceae</taxon>
        <taxon>Monascus</taxon>
    </lineage>
</organism>
<dbReference type="GO" id="GO:0003677">
    <property type="term" value="F:DNA binding"/>
    <property type="evidence" value="ECO:0007669"/>
    <property type="project" value="UniProtKB-KW"/>
</dbReference>
<dbReference type="Pfam" id="PF04406">
    <property type="entry name" value="TP6A_N"/>
    <property type="match status" value="1"/>
</dbReference>
<evidence type="ECO:0000313" key="12">
    <source>
        <dbReference type="EMBL" id="TQB67916.1"/>
    </source>
</evidence>
<comment type="similarity">
    <text evidence="3">Belongs to the TOP6A family.</text>
</comment>
<evidence type="ECO:0000313" key="13">
    <source>
        <dbReference type="Proteomes" id="UP000319663"/>
    </source>
</evidence>
<dbReference type="InterPro" id="IPR002815">
    <property type="entry name" value="Spo11/TopoVI_A"/>
</dbReference>
<dbReference type="Gene3D" id="3.40.1360.10">
    <property type="match status" value="1"/>
</dbReference>
<dbReference type="AlphaFoldDB" id="A0A507QHD5"/>
<dbReference type="SUPFAM" id="SSF56726">
    <property type="entry name" value="DNA topoisomerase IV, alpha subunit"/>
    <property type="match status" value="1"/>
</dbReference>
<evidence type="ECO:0000259" key="10">
    <source>
        <dbReference type="Pfam" id="PF04406"/>
    </source>
</evidence>
<keyword evidence="6" id="KW-0460">Magnesium</keyword>
<dbReference type="GO" id="GO:0003918">
    <property type="term" value="F:DNA topoisomerase type II (double strand cut, ATP-hydrolyzing) activity"/>
    <property type="evidence" value="ECO:0007669"/>
    <property type="project" value="UniProtKB-EC"/>
</dbReference>
<evidence type="ECO:0000256" key="7">
    <source>
        <dbReference type="ARBA" id="ARBA00023029"/>
    </source>
</evidence>
<feature type="domain" description="Spo11/DNA topoisomerase VI subunit A N-terminal" evidence="10">
    <location>
        <begin position="142"/>
        <end position="178"/>
    </location>
</feature>
<sequence>MADFPVSPQAHNGNGTYIPNERAQEFIHRILDTALNEIIAHGVPAITLKQRPTGARFFINPTNGALEPSGTEADTYTTYSFPGKDAYEAWRFTIAVRVLAIIADALHSQLVISKRFEEPDKNDFRYDVASKKSNQIWNEAHRDIYYCDPAGFGSQRVVDDLIEDIAHTIGVNRLALNVDILIPRLEDIDEIDISGVDWVLILEKEAVFHRLARGGYHTKAAMGRGILVTVGLPRDGSTSVNNSWRIFQGKGYPDLCTRAFVRRLSDARASCDSRPLFYILVDGDPDGMAIMSTYKYGSKAHAHENARLNVPHIRWLGLRISDVVMSADPEDDDSFVQMTARDRKKAVAMLKNSPVWAVDGPEPEWRGELQLMLMLNLKAETEIMYDRTGGLEEWLDQKMSSFP</sequence>
<dbReference type="GO" id="GO:0042138">
    <property type="term" value="P:meiotic DNA double-strand break formation"/>
    <property type="evidence" value="ECO:0007669"/>
    <property type="project" value="TreeGrafter"/>
</dbReference>
<dbReference type="Pfam" id="PF21180">
    <property type="entry name" value="TOP6A-Spo11_Toprim"/>
    <property type="match status" value="1"/>
</dbReference>
<dbReference type="EC" id="5.6.2.2" evidence="4"/>
<dbReference type="FunFam" id="3.40.1360.10:FF:000018">
    <property type="entry name" value="Type II DNA topoisomerase VI subunit A"/>
    <property type="match status" value="1"/>
</dbReference>
<evidence type="ECO:0000256" key="6">
    <source>
        <dbReference type="ARBA" id="ARBA00022842"/>
    </source>
</evidence>